<sequence>MGQLLELFNATTHSLPISNLQKFNYLLKSLKGDPRDSISRFQISSTNYSMAVAHLKEKYGNAQNIVTNLHQQLGNWSARSSQLKDQRKLFEQLSAITTQLESKGENLGSPWLLSKLLCKFTEAIQRRTPREKVSLPQQEAWTLKKLMTTLDKVIKQEEEIEQSMPKRKET</sequence>
<reference evidence="1 2" key="2">
    <citation type="submission" date="2018-11" db="EMBL/GenBank/DDBJ databases">
        <authorList>
            <consortium name="Pathogen Informatics"/>
        </authorList>
    </citation>
    <scope>NUCLEOTIDE SEQUENCE [LARGE SCALE GENOMIC DNA]</scope>
    <source>
        <strain evidence="1 2">MHpl1</strain>
    </source>
</reference>
<evidence type="ECO:0000313" key="2">
    <source>
        <dbReference type="Proteomes" id="UP000268014"/>
    </source>
</evidence>
<dbReference type="PANTHER" id="PTHR22954:SF3">
    <property type="entry name" value="PROTEIN CBG08539"/>
    <property type="match status" value="1"/>
</dbReference>
<evidence type="ECO:0000313" key="3">
    <source>
        <dbReference type="WBParaSite" id="HPLM_0001348801-mRNA-1"/>
    </source>
</evidence>
<dbReference type="PANTHER" id="PTHR22954">
    <property type="entry name" value="RETROVIRAL PROTEASE-RELATED"/>
    <property type="match status" value="1"/>
</dbReference>
<dbReference type="WBParaSite" id="HPLM_0001348801-mRNA-1">
    <property type="protein sequence ID" value="HPLM_0001348801-mRNA-1"/>
    <property type="gene ID" value="HPLM_0001348801"/>
</dbReference>
<proteinExistence type="predicted"/>
<protein>
    <submittedName>
        <fullName evidence="1 3">Uncharacterized protein</fullName>
    </submittedName>
</protein>
<dbReference type="AlphaFoldDB" id="A0A0N4WQ10"/>
<dbReference type="OrthoDB" id="5864015at2759"/>
<dbReference type="EMBL" id="UZAF01018223">
    <property type="protein sequence ID" value="VDO49312.1"/>
    <property type="molecule type" value="Genomic_DNA"/>
</dbReference>
<dbReference type="OMA" id="ENLGSPW"/>
<accession>A0A0N4WQ10</accession>
<dbReference type="InterPro" id="IPR005312">
    <property type="entry name" value="DUF1759"/>
</dbReference>
<dbReference type="Pfam" id="PF03564">
    <property type="entry name" value="DUF1759"/>
    <property type="match status" value="1"/>
</dbReference>
<keyword evidence="2" id="KW-1185">Reference proteome</keyword>
<organism evidence="3">
    <name type="scientific">Haemonchus placei</name>
    <name type="common">Barber's pole worm</name>
    <dbReference type="NCBI Taxonomy" id="6290"/>
    <lineage>
        <taxon>Eukaryota</taxon>
        <taxon>Metazoa</taxon>
        <taxon>Ecdysozoa</taxon>
        <taxon>Nematoda</taxon>
        <taxon>Chromadorea</taxon>
        <taxon>Rhabditida</taxon>
        <taxon>Rhabditina</taxon>
        <taxon>Rhabditomorpha</taxon>
        <taxon>Strongyloidea</taxon>
        <taxon>Trichostrongylidae</taxon>
        <taxon>Haemonchus</taxon>
    </lineage>
</organism>
<name>A0A0N4WQ10_HAEPC</name>
<dbReference type="Proteomes" id="UP000268014">
    <property type="component" value="Unassembled WGS sequence"/>
</dbReference>
<gene>
    <name evidence="1" type="ORF">HPLM_LOCUS13480</name>
</gene>
<evidence type="ECO:0000313" key="1">
    <source>
        <dbReference type="EMBL" id="VDO49312.1"/>
    </source>
</evidence>
<reference evidence="3" key="1">
    <citation type="submission" date="2017-02" db="UniProtKB">
        <authorList>
            <consortium name="WormBaseParasite"/>
        </authorList>
    </citation>
    <scope>IDENTIFICATION</scope>
</reference>